<dbReference type="GO" id="GO:0008270">
    <property type="term" value="F:zinc ion binding"/>
    <property type="evidence" value="ECO:0007669"/>
    <property type="project" value="UniProtKB-KW"/>
</dbReference>
<evidence type="ECO:0000256" key="8">
    <source>
        <dbReference type="SAM" id="MobiDB-lite"/>
    </source>
</evidence>
<dbReference type="PANTHER" id="PTHR46481:SF2">
    <property type="entry name" value="BED-TYPE DOMAIN-CONTAINING PROTEIN"/>
    <property type="match status" value="1"/>
</dbReference>
<sequence>MAENLNATTVEPSEILTTDEALVATDAGTKRRPTKTPSKVWIHFTKNEGGNRCTCNYCGKDYACGSKKVGTSTLWTHLNDQCKKYHNRLVDEKQKVLTFEKKNMGVGTGNLVAMGFSKNACRKALSKMIVLDELPFSFVEREGFRHFCSVACPKFDPPSRTTIARDINQLYLDEKVMLKNMFSFNKQRVCLTTDCWTSIQNTNYMVITAHFIDSGWELHKRILNFCVVPNHKGETIGKIIEACLLDWGIERVFTITVDNASANDVAVKYVKRKLSNWVTDGIILEGEFFHVCCCAHILNLIVGEGLKDIHESIISIHNAVRYVRSSPSRLQKFKKCVEHEKIECKGNVILDVCTRWNSTYLMLESALKFKKAFERLEEGDGNYVSYFLEDESGKRKMGPPRFDDWQTSRVFVKFLKKFYDATLKFSASLSVTSNLYFLEVFSIQSELTELSTNTDPFLGTMATSMKRKYDKYWGSIESINKLLLISVVLDPRYKLDYVTFCLGHLYGNDKGEEMTKGLKELLCRLYECYNGRNSNSICTQSFNDFQLLNGMNVDKDKHDGDFRFVMLQKFKKMRETKDCIDTKNEVDRREVKGVEPAIGVPNNLRGLQSFEEMVKKDRPRACASKHKKRAMSWKASSLVTVKVGDKSFSISLTESSESVSIHWIVHHLSLKPEFKNSNLDGDRSAKFSGKRGMVDSDKVGFGPVGTCNGHNEVGLLQLEPNKSKDSHLAKAQSGEVIGVKRTQWTDGSNSSVRTHVSLMNSSECPDYDSLESKSAQFGEDHKDMDEKRKIELFSGTPRLNLCVELCAQGENVSKSGSDFSNQTGGDIDRGIEVNLPLERRTTNLAREEQHVSESQPMATRKAKRKRISQPIKIHPMTIRRSRIVADGPDCHFDEKNFPLLGKGKTSPEEKREFSWKVPSLIHLDLYTSKFISFSSDSREAVSWVNGSSFDRADLVQMVFDVRSNLSKMRQATVIFNPRASNTLADSLAKSGSGGGANLVNWSIH</sequence>
<dbReference type="GO" id="GO:0004523">
    <property type="term" value="F:RNA-DNA hybrid ribonuclease activity"/>
    <property type="evidence" value="ECO:0007669"/>
    <property type="project" value="InterPro"/>
</dbReference>
<dbReference type="SUPFAM" id="SSF140996">
    <property type="entry name" value="Hermes dimerisation domain"/>
    <property type="match status" value="1"/>
</dbReference>
<dbReference type="InterPro" id="IPR002156">
    <property type="entry name" value="RNaseH_domain"/>
</dbReference>
<dbReference type="SUPFAM" id="SSF57667">
    <property type="entry name" value="beta-beta-alpha zinc fingers"/>
    <property type="match status" value="1"/>
</dbReference>
<dbReference type="OrthoDB" id="1745426at2759"/>
<dbReference type="Proteomes" id="UP000323000">
    <property type="component" value="Chromosome 8"/>
</dbReference>
<evidence type="ECO:0000256" key="3">
    <source>
        <dbReference type="ARBA" id="ARBA00022833"/>
    </source>
</evidence>
<dbReference type="InterPro" id="IPR036236">
    <property type="entry name" value="Znf_C2H2_sf"/>
</dbReference>
<evidence type="ECO:0000256" key="1">
    <source>
        <dbReference type="ARBA" id="ARBA00022723"/>
    </source>
</evidence>
<keyword evidence="4" id="KW-0805">Transcription regulation</keyword>
<organism evidence="10 11">
    <name type="scientific">Acer yangbiense</name>
    <dbReference type="NCBI Taxonomy" id="1000413"/>
    <lineage>
        <taxon>Eukaryota</taxon>
        <taxon>Viridiplantae</taxon>
        <taxon>Streptophyta</taxon>
        <taxon>Embryophyta</taxon>
        <taxon>Tracheophyta</taxon>
        <taxon>Spermatophyta</taxon>
        <taxon>Magnoliopsida</taxon>
        <taxon>eudicotyledons</taxon>
        <taxon>Gunneridae</taxon>
        <taxon>Pentapetalae</taxon>
        <taxon>rosids</taxon>
        <taxon>malvids</taxon>
        <taxon>Sapindales</taxon>
        <taxon>Sapindaceae</taxon>
        <taxon>Hippocastanoideae</taxon>
        <taxon>Acereae</taxon>
        <taxon>Acer</taxon>
    </lineage>
</organism>
<proteinExistence type="predicted"/>
<dbReference type="EMBL" id="VAHF01000008">
    <property type="protein sequence ID" value="TXG57150.1"/>
    <property type="molecule type" value="Genomic_DNA"/>
</dbReference>
<dbReference type="InterPro" id="IPR012337">
    <property type="entry name" value="RNaseH-like_sf"/>
</dbReference>
<dbReference type="PROSITE" id="PS50808">
    <property type="entry name" value="ZF_BED"/>
    <property type="match status" value="1"/>
</dbReference>
<dbReference type="GO" id="GO:0003677">
    <property type="term" value="F:DNA binding"/>
    <property type="evidence" value="ECO:0007669"/>
    <property type="project" value="UniProtKB-KW"/>
</dbReference>
<feature type="region of interest" description="Disordered" evidence="8">
    <location>
        <begin position="846"/>
        <end position="867"/>
    </location>
</feature>
<evidence type="ECO:0000256" key="2">
    <source>
        <dbReference type="ARBA" id="ARBA00022771"/>
    </source>
</evidence>
<gene>
    <name evidence="10" type="ORF">EZV62_018463</name>
</gene>
<name>A0A5C7HJF8_9ROSI</name>
<dbReference type="AlphaFoldDB" id="A0A5C7HJF8"/>
<evidence type="ECO:0000313" key="10">
    <source>
        <dbReference type="EMBL" id="TXG57150.1"/>
    </source>
</evidence>
<evidence type="ECO:0000256" key="4">
    <source>
        <dbReference type="ARBA" id="ARBA00023015"/>
    </source>
</evidence>
<keyword evidence="1" id="KW-0479">Metal-binding</keyword>
<protein>
    <recommendedName>
        <fullName evidence="9">BED-type domain-containing protein</fullName>
    </recommendedName>
</protein>
<dbReference type="InterPro" id="IPR025525">
    <property type="entry name" value="hAT-like_transposase_RNase-H"/>
</dbReference>
<dbReference type="InterPro" id="IPR003656">
    <property type="entry name" value="Znf_BED"/>
</dbReference>
<comment type="caution">
    <text evidence="10">The sequence shown here is derived from an EMBL/GenBank/DDBJ whole genome shotgun (WGS) entry which is preliminary data.</text>
</comment>
<evidence type="ECO:0000259" key="9">
    <source>
        <dbReference type="PROSITE" id="PS50808"/>
    </source>
</evidence>
<evidence type="ECO:0000256" key="6">
    <source>
        <dbReference type="ARBA" id="ARBA00023163"/>
    </source>
</evidence>
<dbReference type="SMART" id="SM00614">
    <property type="entry name" value="ZnF_BED"/>
    <property type="match status" value="1"/>
</dbReference>
<accession>A0A5C7HJF8</accession>
<dbReference type="PANTHER" id="PTHR46481">
    <property type="entry name" value="ZINC FINGER BED DOMAIN-CONTAINING PROTEIN 4"/>
    <property type="match status" value="1"/>
</dbReference>
<evidence type="ECO:0000256" key="5">
    <source>
        <dbReference type="ARBA" id="ARBA00023125"/>
    </source>
</evidence>
<evidence type="ECO:0000313" key="11">
    <source>
        <dbReference type="Proteomes" id="UP000323000"/>
    </source>
</evidence>
<keyword evidence="2 7" id="KW-0863">Zinc-finger</keyword>
<keyword evidence="5" id="KW-0238">DNA-binding</keyword>
<reference evidence="11" key="1">
    <citation type="journal article" date="2019" name="Gigascience">
        <title>De novo genome assembly of the endangered Acer yangbiense, a plant species with extremely small populations endemic to Yunnan Province, China.</title>
        <authorList>
            <person name="Yang J."/>
            <person name="Wariss H.M."/>
            <person name="Tao L."/>
            <person name="Zhang R."/>
            <person name="Yun Q."/>
            <person name="Hollingsworth P."/>
            <person name="Dao Z."/>
            <person name="Luo G."/>
            <person name="Guo H."/>
            <person name="Ma Y."/>
            <person name="Sun W."/>
        </authorList>
    </citation>
    <scope>NUCLEOTIDE SEQUENCE [LARGE SCALE GENOMIC DNA]</scope>
    <source>
        <strain evidence="11">cv. Malutang</strain>
    </source>
</reference>
<dbReference type="SUPFAM" id="SSF53098">
    <property type="entry name" value="Ribonuclease H-like"/>
    <property type="match status" value="1"/>
</dbReference>
<dbReference type="Pfam" id="PF14372">
    <property type="entry name" value="hAT-like_RNase-H"/>
    <property type="match status" value="1"/>
</dbReference>
<dbReference type="Pfam" id="PF02892">
    <property type="entry name" value="zf-BED"/>
    <property type="match status" value="1"/>
</dbReference>
<evidence type="ECO:0000256" key="7">
    <source>
        <dbReference type="PROSITE-ProRule" id="PRU00027"/>
    </source>
</evidence>
<keyword evidence="11" id="KW-1185">Reference proteome</keyword>
<dbReference type="Pfam" id="PF13456">
    <property type="entry name" value="RVT_3"/>
    <property type="match status" value="1"/>
</dbReference>
<dbReference type="InterPro" id="IPR052035">
    <property type="entry name" value="ZnF_BED_domain_contain"/>
</dbReference>
<keyword evidence="6" id="KW-0804">Transcription</keyword>
<feature type="domain" description="BED-type" evidence="9">
    <location>
        <begin position="35"/>
        <end position="93"/>
    </location>
</feature>
<keyword evidence="3" id="KW-0862">Zinc</keyword>